<evidence type="ECO:0000256" key="1">
    <source>
        <dbReference type="SAM" id="MobiDB-lite"/>
    </source>
</evidence>
<organism evidence="2 3">
    <name type="scientific">Microtetraspora glauca</name>
    <dbReference type="NCBI Taxonomy" id="1996"/>
    <lineage>
        <taxon>Bacteria</taxon>
        <taxon>Bacillati</taxon>
        <taxon>Actinomycetota</taxon>
        <taxon>Actinomycetes</taxon>
        <taxon>Streptosporangiales</taxon>
        <taxon>Streptosporangiaceae</taxon>
        <taxon>Microtetraspora</taxon>
    </lineage>
</organism>
<reference evidence="2 3" key="1">
    <citation type="submission" date="2024-06" db="EMBL/GenBank/DDBJ databases">
        <title>The Natural Products Discovery Center: Release of the First 8490 Sequenced Strains for Exploring Actinobacteria Biosynthetic Diversity.</title>
        <authorList>
            <person name="Kalkreuter E."/>
            <person name="Kautsar S.A."/>
            <person name="Yang D."/>
            <person name="Bader C.D."/>
            <person name="Teijaro C.N."/>
            <person name="Fluegel L."/>
            <person name="Davis C.M."/>
            <person name="Simpson J.R."/>
            <person name="Lauterbach L."/>
            <person name="Steele A.D."/>
            <person name="Gui C."/>
            <person name="Meng S."/>
            <person name="Li G."/>
            <person name="Viehrig K."/>
            <person name="Ye F."/>
            <person name="Su P."/>
            <person name="Kiefer A.F."/>
            <person name="Nichols A."/>
            <person name="Cepeda A.J."/>
            <person name="Yan W."/>
            <person name="Fan B."/>
            <person name="Jiang Y."/>
            <person name="Adhikari A."/>
            <person name="Zheng C.-J."/>
            <person name="Schuster L."/>
            <person name="Cowan T.M."/>
            <person name="Smanski M.J."/>
            <person name="Chevrette M.G."/>
            <person name="De Carvalho L.P.S."/>
            <person name="Shen B."/>
        </authorList>
    </citation>
    <scope>NUCLEOTIDE SEQUENCE [LARGE SCALE GENOMIC DNA]</scope>
    <source>
        <strain evidence="2 3">NPDC050100</strain>
    </source>
</reference>
<evidence type="ECO:0000313" key="2">
    <source>
        <dbReference type="EMBL" id="MEV0969542.1"/>
    </source>
</evidence>
<comment type="caution">
    <text evidence="2">The sequence shown here is derived from an EMBL/GenBank/DDBJ whole genome shotgun (WGS) entry which is preliminary data.</text>
</comment>
<dbReference type="EMBL" id="JBFALK010000006">
    <property type="protein sequence ID" value="MEV0969542.1"/>
    <property type="molecule type" value="Genomic_DNA"/>
</dbReference>
<gene>
    <name evidence="2" type="ORF">AB0I59_12965</name>
</gene>
<dbReference type="Proteomes" id="UP001551675">
    <property type="component" value="Unassembled WGS sequence"/>
</dbReference>
<protein>
    <submittedName>
        <fullName evidence="2">Uncharacterized protein</fullName>
    </submittedName>
</protein>
<sequence length="54" mass="5835">MTTALTPARSGASLLFTFREMIPGRRGRTGALRGRADVARPRHTRSTILASHTG</sequence>
<feature type="region of interest" description="Disordered" evidence="1">
    <location>
        <begin position="27"/>
        <end position="54"/>
    </location>
</feature>
<name>A0ABV3GD51_MICGL</name>
<accession>A0ABV3GD51</accession>
<evidence type="ECO:0000313" key="3">
    <source>
        <dbReference type="Proteomes" id="UP001551675"/>
    </source>
</evidence>
<proteinExistence type="predicted"/>
<keyword evidence="3" id="KW-1185">Reference proteome</keyword>
<dbReference type="RefSeq" id="WP_358132506.1">
    <property type="nucleotide sequence ID" value="NZ_JBFALK010000006.1"/>
</dbReference>